<dbReference type="Gene3D" id="3.50.50.100">
    <property type="match status" value="1"/>
</dbReference>
<reference evidence="7" key="1">
    <citation type="journal article" date="2014" name="Int. J. Syst. Evol. Microbiol.">
        <title>Complete genome sequence of Corynebacterium casei LMG S-19264T (=DSM 44701T), isolated from a smear-ripened cheese.</title>
        <authorList>
            <consortium name="US DOE Joint Genome Institute (JGI-PGF)"/>
            <person name="Walter F."/>
            <person name="Albersmeier A."/>
            <person name="Kalinowski J."/>
            <person name="Ruckert C."/>
        </authorList>
    </citation>
    <scope>NUCLEOTIDE SEQUENCE</scope>
    <source>
        <strain evidence="7">CGMCC 1.15760</strain>
    </source>
</reference>
<dbReference type="SUPFAM" id="SSF51905">
    <property type="entry name" value="FAD/NAD(P)-binding domain"/>
    <property type="match status" value="2"/>
</dbReference>
<evidence type="ECO:0000256" key="5">
    <source>
        <dbReference type="ARBA" id="ARBA00023002"/>
    </source>
</evidence>
<keyword evidence="3" id="KW-0285">Flavoprotein</keyword>
<gene>
    <name evidence="7" type="primary">yutJ</name>
    <name evidence="7" type="ORF">GCM10007425_18900</name>
</gene>
<keyword evidence="8" id="KW-1185">Reference proteome</keyword>
<organism evidence="7 8">
    <name type="scientific">Lysinibacillus alkalisoli</name>
    <dbReference type="NCBI Taxonomy" id="1911548"/>
    <lineage>
        <taxon>Bacteria</taxon>
        <taxon>Bacillati</taxon>
        <taxon>Bacillota</taxon>
        <taxon>Bacilli</taxon>
        <taxon>Bacillales</taxon>
        <taxon>Bacillaceae</taxon>
        <taxon>Lysinibacillus</taxon>
    </lineage>
</organism>
<comment type="cofactor">
    <cofactor evidence="1">
        <name>FAD</name>
        <dbReference type="ChEBI" id="CHEBI:57692"/>
    </cofactor>
</comment>
<evidence type="ECO:0000259" key="6">
    <source>
        <dbReference type="Pfam" id="PF07992"/>
    </source>
</evidence>
<evidence type="ECO:0000256" key="3">
    <source>
        <dbReference type="ARBA" id="ARBA00022630"/>
    </source>
</evidence>
<dbReference type="InterPro" id="IPR023753">
    <property type="entry name" value="FAD/NAD-binding_dom"/>
</dbReference>
<evidence type="ECO:0000313" key="8">
    <source>
        <dbReference type="Proteomes" id="UP000616608"/>
    </source>
</evidence>
<keyword evidence="4" id="KW-0274">FAD</keyword>
<evidence type="ECO:0000313" key="7">
    <source>
        <dbReference type="EMBL" id="GGG24581.1"/>
    </source>
</evidence>
<comment type="caution">
    <text evidence="7">The sequence shown here is derived from an EMBL/GenBank/DDBJ whole genome shotgun (WGS) entry which is preliminary data.</text>
</comment>
<dbReference type="RefSeq" id="WP_188614797.1">
    <property type="nucleotide sequence ID" value="NZ_BMJT01000005.1"/>
</dbReference>
<dbReference type="InterPro" id="IPR051169">
    <property type="entry name" value="NADH-Q_oxidoreductase"/>
</dbReference>
<proteinExistence type="inferred from homology"/>
<reference evidence="7" key="2">
    <citation type="submission" date="2020-09" db="EMBL/GenBank/DDBJ databases">
        <authorList>
            <person name="Sun Q."/>
            <person name="Zhou Y."/>
        </authorList>
    </citation>
    <scope>NUCLEOTIDE SEQUENCE</scope>
    <source>
        <strain evidence="7">CGMCC 1.15760</strain>
    </source>
</reference>
<dbReference type="GO" id="GO:0019646">
    <property type="term" value="P:aerobic electron transport chain"/>
    <property type="evidence" value="ECO:0007669"/>
    <property type="project" value="TreeGrafter"/>
</dbReference>
<protein>
    <submittedName>
        <fullName evidence="7">NADH dehydrogenase-like protein YutJ</fullName>
    </submittedName>
</protein>
<evidence type="ECO:0000256" key="4">
    <source>
        <dbReference type="ARBA" id="ARBA00022827"/>
    </source>
</evidence>
<dbReference type="Proteomes" id="UP000616608">
    <property type="component" value="Unassembled WGS sequence"/>
</dbReference>
<dbReference type="PANTHER" id="PTHR42913:SF3">
    <property type="entry name" value="64 KDA MITOCHONDRIAL NADH DEHYDROGENASE (EUROFUNG)"/>
    <property type="match status" value="1"/>
</dbReference>
<name>A0A917G606_9BACI</name>
<comment type="similarity">
    <text evidence="2">Belongs to the NADH dehydrogenase family.</text>
</comment>
<sequence>MRNLVLLGGGYGNMRILLRLLPNNLPEDMQITLVDRTPFHSLKTEFYALAAGTSTDKDMRVNFPQHERLKVVYGEIEGIDCEGKFVNLEGGEQIAYDELVIGLGCEDKYHGVPGAEEHTYSIQTIGKSRITFNAVCGLPSGSTVAIVGAGLSGIEMASELRESRSDLNIKLFDRGERILKDFPEKLSKYVKQWFDKHDVDVIAGSNITKVEPNKIYNHDEVIDVDAVVWTAGVQPVKIVRDMDVEKDKFGRPIVTQYFYTPADENVFVVGDCASSDLAPSAQLAEEQAEQIVKVLKMRWKGEALPEKMPDIKLKGFMGALGKKQGFVYLADTTVTGRIARLMKSGLLWMYKRQND</sequence>
<dbReference type="InterPro" id="IPR036188">
    <property type="entry name" value="FAD/NAD-bd_sf"/>
</dbReference>
<dbReference type="PRINTS" id="PR00368">
    <property type="entry name" value="FADPNR"/>
</dbReference>
<evidence type="ECO:0000256" key="1">
    <source>
        <dbReference type="ARBA" id="ARBA00001974"/>
    </source>
</evidence>
<dbReference type="GO" id="GO:0003955">
    <property type="term" value="F:NAD(P)H dehydrogenase (quinone) activity"/>
    <property type="evidence" value="ECO:0007669"/>
    <property type="project" value="TreeGrafter"/>
</dbReference>
<dbReference type="PANTHER" id="PTHR42913">
    <property type="entry name" value="APOPTOSIS-INDUCING FACTOR 1"/>
    <property type="match status" value="1"/>
</dbReference>
<keyword evidence="5" id="KW-0560">Oxidoreductase</keyword>
<dbReference type="PRINTS" id="PR00411">
    <property type="entry name" value="PNDRDTASEI"/>
</dbReference>
<evidence type="ECO:0000256" key="2">
    <source>
        <dbReference type="ARBA" id="ARBA00005272"/>
    </source>
</evidence>
<accession>A0A917G606</accession>
<feature type="domain" description="FAD/NAD(P)-binding" evidence="6">
    <location>
        <begin position="3"/>
        <end position="287"/>
    </location>
</feature>
<dbReference type="EMBL" id="BMJT01000005">
    <property type="protein sequence ID" value="GGG24581.1"/>
    <property type="molecule type" value="Genomic_DNA"/>
</dbReference>
<dbReference type="AlphaFoldDB" id="A0A917G606"/>
<dbReference type="Pfam" id="PF07992">
    <property type="entry name" value="Pyr_redox_2"/>
    <property type="match status" value="1"/>
</dbReference>